<evidence type="ECO:0000313" key="2">
    <source>
        <dbReference type="EMBL" id="MFC3074009.1"/>
    </source>
</evidence>
<dbReference type="EMBL" id="JBHRSP010000019">
    <property type="protein sequence ID" value="MFC3074009.1"/>
    <property type="molecule type" value="Genomic_DNA"/>
</dbReference>
<keyword evidence="3" id="KW-1185">Reference proteome</keyword>
<feature type="compositionally biased region" description="Polar residues" evidence="1">
    <location>
        <begin position="1"/>
        <end position="11"/>
    </location>
</feature>
<evidence type="ECO:0000256" key="1">
    <source>
        <dbReference type="SAM" id="MobiDB-lite"/>
    </source>
</evidence>
<sequence>MTTIGSTSYSAFTGRHAAERSKSGSDLAGQETASLTKPRPDKLASLLAELKELQGQQMKMSNKDYLFASLSLKEQISTERLNAGEDLDVIGVRFEGRVFNLAGKVFGPGSLDAARIPDSEMVQLARPGDKLRSYLAQQQAGIDIQG</sequence>
<evidence type="ECO:0000313" key="3">
    <source>
        <dbReference type="Proteomes" id="UP001595377"/>
    </source>
</evidence>
<accession>A0ABV7DGD1</accession>
<dbReference type="Proteomes" id="UP001595377">
    <property type="component" value="Unassembled WGS sequence"/>
</dbReference>
<comment type="caution">
    <text evidence="2">The sequence shown here is derived from an EMBL/GenBank/DDBJ whole genome shotgun (WGS) entry which is preliminary data.</text>
</comment>
<proteinExistence type="predicted"/>
<gene>
    <name evidence="2" type="ORF">ACFOHH_12920</name>
</gene>
<organism evidence="2 3">
    <name type="scientific">Shinella pollutisoli</name>
    <dbReference type="NCBI Taxonomy" id="2250594"/>
    <lineage>
        <taxon>Bacteria</taxon>
        <taxon>Pseudomonadati</taxon>
        <taxon>Pseudomonadota</taxon>
        <taxon>Alphaproteobacteria</taxon>
        <taxon>Hyphomicrobiales</taxon>
        <taxon>Rhizobiaceae</taxon>
        <taxon>Shinella</taxon>
    </lineage>
</organism>
<reference evidence="3" key="1">
    <citation type="journal article" date="2019" name="Int. J. Syst. Evol. Microbiol.">
        <title>The Global Catalogue of Microorganisms (GCM) 10K type strain sequencing project: providing services to taxonomists for standard genome sequencing and annotation.</title>
        <authorList>
            <consortium name="The Broad Institute Genomics Platform"/>
            <consortium name="The Broad Institute Genome Sequencing Center for Infectious Disease"/>
            <person name="Wu L."/>
            <person name="Ma J."/>
        </authorList>
    </citation>
    <scope>NUCLEOTIDE SEQUENCE [LARGE SCALE GENOMIC DNA]</scope>
    <source>
        <strain evidence="3">KCTC 52677</strain>
    </source>
</reference>
<feature type="region of interest" description="Disordered" evidence="1">
    <location>
        <begin position="1"/>
        <end position="39"/>
    </location>
</feature>
<name>A0ABV7DGD1_9HYPH</name>
<protein>
    <submittedName>
        <fullName evidence="2">Uncharacterized protein</fullName>
    </submittedName>
</protein>
<dbReference type="RefSeq" id="WP_257312839.1">
    <property type="nucleotide sequence ID" value="NZ_JANFDG010000003.1"/>
</dbReference>